<reference evidence="2" key="1">
    <citation type="submission" date="2018-02" db="EMBL/GenBank/DDBJ databases">
        <title>Rhizophora mucronata_Transcriptome.</title>
        <authorList>
            <person name="Meera S.P."/>
            <person name="Sreeshan A."/>
            <person name="Augustine A."/>
        </authorList>
    </citation>
    <scope>NUCLEOTIDE SEQUENCE</scope>
    <source>
        <tissue evidence="2">Leaf</tissue>
    </source>
</reference>
<accession>A0A2P2Q9T0</accession>
<proteinExistence type="predicted"/>
<evidence type="ECO:0000313" key="2">
    <source>
        <dbReference type="EMBL" id="MBX63703.1"/>
    </source>
</evidence>
<keyword evidence="1" id="KW-0812">Transmembrane</keyword>
<protein>
    <submittedName>
        <fullName evidence="2">Uncharacterized protein</fullName>
    </submittedName>
</protein>
<evidence type="ECO:0000256" key="1">
    <source>
        <dbReference type="SAM" id="Phobius"/>
    </source>
</evidence>
<keyword evidence="1" id="KW-1133">Transmembrane helix</keyword>
<sequence>MIIPLYLRIMCAQITDLHYSVLLKRVPSHDTHTLSSFSVYYHVVSCLPMMGACLGLQVYAAFCYAHTCMLMCNHEPVSM</sequence>
<dbReference type="AlphaFoldDB" id="A0A2P2Q9T0"/>
<keyword evidence="1" id="KW-0472">Membrane</keyword>
<dbReference type="EMBL" id="GGEC01083219">
    <property type="protein sequence ID" value="MBX63703.1"/>
    <property type="molecule type" value="Transcribed_RNA"/>
</dbReference>
<feature type="transmembrane region" description="Helical" evidence="1">
    <location>
        <begin position="39"/>
        <end position="62"/>
    </location>
</feature>
<organism evidence="2">
    <name type="scientific">Rhizophora mucronata</name>
    <name type="common">Asiatic mangrove</name>
    <dbReference type="NCBI Taxonomy" id="61149"/>
    <lineage>
        <taxon>Eukaryota</taxon>
        <taxon>Viridiplantae</taxon>
        <taxon>Streptophyta</taxon>
        <taxon>Embryophyta</taxon>
        <taxon>Tracheophyta</taxon>
        <taxon>Spermatophyta</taxon>
        <taxon>Magnoliopsida</taxon>
        <taxon>eudicotyledons</taxon>
        <taxon>Gunneridae</taxon>
        <taxon>Pentapetalae</taxon>
        <taxon>rosids</taxon>
        <taxon>fabids</taxon>
        <taxon>Malpighiales</taxon>
        <taxon>Rhizophoraceae</taxon>
        <taxon>Rhizophora</taxon>
    </lineage>
</organism>
<name>A0A2P2Q9T0_RHIMU</name>